<dbReference type="AlphaFoldDB" id="A0A7X9RXT3"/>
<proteinExistence type="predicted"/>
<dbReference type="RefSeq" id="WP_169658871.1">
    <property type="nucleotide sequence ID" value="NZ_JABANE010000070.1"/>
</dbReference>
<feature type="chain" id="PRO_5031307289" description="Glycoside hydrolase family 2 catalytic domain-containing protein" evidence="1">
    <location>
        <begin position="22"/>
        <end position="433"/>
    </location>
</feature>
<reference evidence="2 3" key="1">
    <citation type="submission" date="2020-04" db="EMBL/GenBank/DDBJ databases">
        <title>Flammeovirga sp. SR4, a novel species isolated from seawater.</title>
        <authorList>
            <person name="Wang X."/>
        </authorList>
    </citation>
    <scope>NUCLEOTIDE SEQUENCE [LARGE SCALE GENOMIC DNA]</scope>
    <source>
        <strain evidence="2 3">ATCC 23126</strain>
    </source>
</reference>
<accession>A0A7X9RXT3</accession>
<evidence type="ECO:0000313" key="3">
    <source>
        <dbReference type="Proteomes" id="UP000576082"/>
    </source>
</evidence>
<comment type="caution">
    <text evidence="2">The sequence shown here is derived from an EMBL/GenBank/DDBJ whole genome shotgun (WGS) entry which is preliminary data.</text>
</comment>
<dbReference type="SUPFAM" id="SSF51445">
    <property type="entry name" value="(Trans)glycosidases"/>
    <property type="match status" value="1"/>
</dbReference>
<evidence type="ECO:0000256" key="1">
    <source>
        <dbReference type="SAM" id="SignalP"/>
    </source>
</evidence>
<organism evidence="2 3">
    <name type="scientific">Flammeovirga aprica JL-4</name>
    <dbReference type="NCBI Taxonomy" id="694437"/>
    <lineage>
        <taxon>Bacteria</taxon>
        <taxon>Pseudomonadati</taxon>
        <taxon>Bacteroidota</taxon>
        <taxon>Cytophagia</taxon>
        <taxon>Cytophagales</taxon>
        <taxon>Flammeovirgaceae</taxon>
        <taxon>Flammeovirga</taxon>
    </lineage>
</organism>
<sequence>MKFKSKFFYCLFFLLPIFSVAQDNSRLNLFNQEHFFIKGVGIDNNVGINRYELLEKSGANAIRTWSTYNGEAKFDSARKYNLKVALGIAVHQELHGFDYNDEKAVAKQFEEIKAQVLKYKDEPELLCWVVGNELNLLFDDNGNLTLVNPKVYDALEEIIQFIHSVDPIHPVTTTFAGITKEHVEVALIGAPSLDIISFQVYGDLLVLPQRVKELGLKIPYMVTEYGAVGHWERPITPWDREIEETSFEKGVGLAHRIQKGIVENKDPLFLGTFAFYWGQKQERTPTWYGLFTPDGRSDDRIDELTKYWTGKYPENRAPSVKSITLNNKKATDFIVIRDENTLTASIDASDIDGDALRFHWELMEEVKVKSQGGAFEQVPPIVEIKISENKGTTITFKTPKMEGDYRLFVYVYDEKGKVGTANIPFYVGELKDL</sequence>
<dbReference type="Gene3D" id="3.20.20.80">
    <property type="entry name" value="Glycosidases"/>
    <property type="match status" value="1"/>
</dbReference>
<evidence type="ECO:0008006" key="4">
    <source>
        <dbReference type="Google" id="ProtNLM"/>
    </source>
</evidence>
<keyword evidence="1" id="KW-0732">Signal</keyword>
<protein>
    <recommendedName>
        <fullName evidence="4">Glycoside hydrolase family 2 catalytic domain-containing protein</fullName>
    </recommendedName>
</protein>
<keyword evidence="3" id="KW-1185">Reference proteome</keyword>
<evidence type="ECO:0000313" key="2">
    <source>
        <dbReference type="EMBL" id="NME70639.1"/>
    </source>
</evidence>
<dbReference type="EMBL" id="JABANE010000070">
    <property type="protein sequence ID" value="NME70639.1"/>
    <property type="molecule type" value="Genomic_DNA"/>
</dbReference>
<feature type="signal peptide" evidence="1">
    <location>
        <begin position="1"/>
        <end position="21"/>
    </location>
</feature>
<dbReference type="Proteomes" id="UP000576082">
    <property type="component" value="Unassembled WGS sequence"/>
</dbReference>
<name>A0A7X9RXT3_9BACT</name>
<dbReference type="InterPro" id="IPR017853">
    <property type="entry name" value="GH"/>
</dbReference>
<gene>
    <name evidence="2" type="ORF">HHU12_21865</name>
</gene>